<dbReference type="InterPro" id="IPR007341">
    <property type="entry name" value="Transgly_assoc"/>
</dbReference>
<keyword evidence="6 7" id="KW-0472">Membrane</keyword>
<dbReference type="RefSeq" id="WP_114983485.1">
    <property type="nucleotide sequence ID" value="NZ_CP027806.1"/>
</dbReference>
<dbReference type="GO" id="GO:0005886">
    <property type="term" value="C:plasma membrane"/>
    <property type="evidence" value="ECO:0007669"/>
    <property type="project" value="UniProtKB-SubCell"/>
</dbReference>
<dbReference type="Pfam" id="PF04226">
    <property type="entry name" value="Transgly_assoc"/>
    <property type="match status" value="1"/>
</dbReference>
<dbReference type="OrthoDB" id="1525149at2"/>
<comment type="similarity">
    <text evidence="2">Belongs to the UPF0410 family.</text>
</comment>
<evidence type="ECO:0000256" key="5">
    <source>
        <dbReference type="ARBA" id="ARBA00022989"/>
    </source>
</evidence>
<keyword evidence="9" id="KW-1185">Reference proteome</keyword>
<keyword evidence="4 7" id="KW-0812">Transmembrane</keyword>
<dbReference type="EMBL" id="CP027806">
    <property type="protein sequence ID" value="AXJ00192.1"/>
    <property type="molecule type" value="Genomic_DNA"/>
</dbReference>
<keyword evidence="3" id="KW-1003">Cell membrane</keyword>
<name>A0A345UI90_9BACT</name>
<evidence type="ECO:0000313" key="8">
    <source>
        <dbReference type="EMBL" id="AXJ00192.1"/>
    </source>
</evidence>
<sequence>MGLFEFIFLLLVAGVCGSIGQSIAGTSKGGCVVSIVLGFIGALIGSWMSRTLNLPELFTFTIGGESFPVIWSIIGSVVFVTILSLLTGKK</sequence>
<dbReference type="Proteomes" id="UP000254808">
    <property type="component" value="Chromosome"/>
</dbReference>
<keyword evidence="5 7" id="KW-1133">Transmembrane helix</keyword>
<evidence type="ECO:0000256" key="2">
    <source>
        <dbReference type="ARBA" id="ARBA00011006"/>
    </source>
</evidence>
<evidence type="ECO:0000256" key="3">
    <source>
        <dbReference type="ARBA" id="ARBA00022475"/>
    </source>
</evidence>
<dbReference type="PANTHER" id="PTHR33884">
    <property type="entry name" value="UPF0410 PROTEIN YMGE"/>
    <property type="match status" value="1"/>
</dbReference>
<feature type="transmembrane region" description="Helical" evidence="7">
    <location>
        <begin position="69"/>
        <end position="88"/>
    </location>
</feature>
<dbReference type="PANTHER" id="PTHR33884:SF3">
    <property type="entry name" value="UPF0410 PROTEIN YMGE"/>
    <property type="match status" value="1"/>
</dbReference>
<protein>
    <submittedName>
        <fullName evidence="8">Transglycosylase associated protein</fullName>
    </submittedName>
</protein>
<evidence type="ECO:0000256" key="7">
    <source>
        <dbReference type="SAM" id="Phobius"/>
    </source>
</evidence>
<evidence type="ECO:0000256" key="1">
    <source>
        <dbReference type="ARBA" id="ARBA00004651"/>
    </source>
</evidence>
<feature type="transmembrane region" description="Helical" evidence="7">
    <location>
        <begin position="6"/>
        <end position="24"/>
    </location>
</feature>
<reference evidence="8 9" key="1">
    <citation type="submission" date="2018-03" db="EMBL/GenBank/DDBJ databases">
        <title>Phenotypic and genomic properties of Cyclonatronum proteinivorum gen. nov., sp. nov., a haloalkaliphilic bacteroidete from soda lakes possessing Na+-translocating rhodopsin.</title>
        <authorList>
            <person name="Toshchakov S.V."/>
            <person name="Korzhenkov A."/>
            <person name="Samarov N.I."/>
            <person name="Kublanov I.V."/>
            <person name="Muntyan M.S."/>
            <person name="Sorokin D.Y."/>
        </authorList>
    </citation>
    <scope>NUCLEOTIDE SEQUENCE [LARGE SCALE GENOMIC DNA]</scope>
    <source>
        <strain evidence="8 9">Omega</strain>
    </source>
</reference>
<comment type="subcellular location">
    <subcellularLocation>
        <location evidence="1">Cell membrane</location>
        <topology evidence="1">Multi-pass membrane protein</topology>
    </subcellularLocation>
</comment>
<dbReference type="AlphaFoldDB" id="A0A345UI90"/>
<gene>
    <name evidence="8" type="ORF">CYPRO_0915</name>
</gene>
<proteinExistence type="inferred from homology"/>
<accession>A0A345UI90</accession>
<feature type="transmembrane region" description="Helical" evidence="7">
    <location>
        <begin position="31"/>
        <end position="49"/>
    </location>
</feature>
<evidence type="ECO:0000256" key="6">
    <source>
        <dbReference type="ARBA" id="ARBA00023136"/>
    </source>
</evidence>
<evidence type="ECO:0000256" key="4">
    <source>
        <dbReference type="ARBA" id="ARBA00022692"/>
    </source>
</evidence>
<dbReference type="KEGG" id="cprv:CYPRO_0915"/>
<organism evidence="8 9">
    <name type="scientific">Cyclonatronum proteinivorum</name>
    <dbReference type="NCBI Taxonomy" id="1457365"/>
    <lineage>
        <taxon>Bacteria</taxon>
        <taxon>Pseudomonadati</taxon>
        <taxon>Balneolota</taxon>
        <taxon>Balneolia</taxon>
        <taxon>Balneolales</taxon>
        <taxon>Cyclonatronaceae</taxon>
        <taxon>Cyclonatronum</taxon>
    </lineage>
</organism>
<evidence type="ECO:0000313" key="9">
    <source>
        <dbReference type="Proteomes" id="UP000254808"/>
    </source>
</evidence>